<keyword evidence="1" id="KW-0472">Membrane</keyword>
<proteinExistence type="predicted"/>
<protein>
    <submittedName>
        <fullName evidence="2">Uncharacterized protein</fullName>
    </submittedName>
</protein>
<reference evidence="2" key="1">
    <citation type="submission" date="2020-03" db="EMBL/GenBank/DDBJ databases">
        <title>Draft sequencing of Calidifontibacter sp. DB0510.</title>
        <authorList>
            <person name="Kim D.-U."/>
        </authorList>
    </citation>
    <scope>NUCLEOTIDE SEQUENCE</scope>
    <source>
        <strain evidence="2">DB0510</strain>
    </source>
</reference>
<feature type="transmembrane region" description="Helical" evidence="1">
    <location>
        <begin position="46"/>
        <end position="67"/>
    </location>
</feature>
<evidence type="ECO:0000256" key="1">
    <source>
        <dbReference type="SAM" id="Phobius"/>
    </source>
</evidence>
<organism evidence="2 3">
    <name type="scientific">Metallococcus carri</name>
    <dbReference type="NCBI Taxonomy" id="1656884"/>
    <lineage>
        <taxon>Bacteria</taxon>
        <taxon>Bacillati</taxon>
        <taxon>Actinomycetota</taxon>
        <taxon>Actinomycetes</taxon>
        <taxon>Micrococcales</taxon>
        <taxon>Dermacoccaceae</taxon>
        <taxon>Metallococcus</taxon>
    </lineage>
</organism>
<feature type="transmembrane region" description="Helical" evidence="1">
    <location>
        <begin position="12"/>
        <end position="40"/>
    </location>
</feature>
<evidence type="ECO:0000313" key="2">
    <source>
        <dbReference type="EMBL" id="NHN56309.1"/>
    </source>
</evidence>
<dbReference type="AlphaFoldDB" id="A0A967B037"/>
<evidence type="ECO:0000313" key="3">
    <source>
        <dbReference type="Proteomes" id="UP000744769"/>
    </source>
</evidence>
<dbReference type="RefSeq" id="WP_166196931.1">
    <property type="nucleotide sequence ID" value="NZ_JAAOIV010000007.1"/>
</dbReference>
<keyword evidence="1" id="KW-1133">Transmembrane helix</keyword>
<gene>
    <name evidence="2" type="ORF">G9U51_11030</name>
</gene>
<dbReference type="EMBL" id="JAAOIV010000007">
    <property type="protein sequence ID" value="NHN56309.1"/>
    <property type="molecule type" value="Genomic_DNA"/>
</dbReference>
<keyword evidence="3" id="KW-1185">Reference proteome</keyword>
<dbReference type="Proteomes" id="UP000744769">
    <property type="component" value="Unassembled WGS sequence"/>
</dbReference>
<sequence length="80" mass="8587">MSPRPTLTLHGIILRMLVLSLAIVGVLCLIAALLSGVIYVTRSDSAMLTLAIVLVVGALLCGGGAWFGKRRFLTGDDWYR</sequence>
<accession>A0A967B037</accession>
<keyword evidence="1" id="KW-0812">Transmembrane</keyword>
<comment type="caution">
    <text evidence="2">The sequence shown here is derived from an EMBL/GenBank/DDBJ whole genome shotgun (WGS) entry which is preliminary data.</text>
</comment>
<name>A0A967B037_9MICO</name>